<reference evidence="2 3" key="1">
    <citation type="journal article" date="2015" name="Genome Announc.">
        <title>Draft Genome Sequence of Cyanobacterium Hassallia byssoidea Strain VB512170, Isolated from Monuments in India.</title>
        <authorList>
            <person name="Singh D."/>
            <person name="Chandrababunaidu M.M."/>
            <person name="Panda A."/>
            <person name="Sen D."/>
            <person name="Bhattacharyya S."/>
            <person name="Adhikary S.P."/>
            <person name="Tripathy S."/>
        </authorList>
    </citation>
    <scope>NUCLEOTIDE SEQUENCE [LARGE SCALE GENOMIC DNA]</scope>
    <source>
        <strain evidence="2 3">VB512170</strain>
    </source>
</reference>
<feature type="transmembrane region" description="Helical" evidence="1">
    <location>
        <begin position="33"/>
        <end position="61"/>
    </location>
</feature>
<evidence type="ECO:0000256" key="1">
    <source>
        <dbReference type="SAM" id="Phobius"/>
    </source>
</evidence>
<organism evidence="2 3">
    <name type="scientific">Hassallia byssoidea VB512170</name>
    <dbReference type="NCBI Taxonomy" id="1304833"/>
    <lineage>
        <taxon>Bacteria</taxon>
        <taxon>Bacillati</taxon>
        <taxon>Cyanobacteriota</taxon>
        <taxon>Cyanophyceae</taxon>
        <taxon>Nostocales</taxon>
        <taxon>Tolypothrichaceae</taxon>
        <taxon>Hassallia</taxon>
    </lineage>
</organism>
<keyword evidence="1" id="KW-0812">Transmembrane</keyword>
<name>A0A846HLG9_9CYAN</name>
<accession>A0A846HLG9</accession>
<comment type="caution">
    <text evidence="2">The sequence shown here is derived from an EMBL/GenBank/DDBJ whole genome shotgun (WGS) entry which is preliminary data.</text>
</comment>
<protein>
    <submittedName>
        <fullName evidence="2">Uncharacterized protein</fullName>
    </submittedName>
</protein>
<dbReference type="AlphaFoldDB" id="A0A846HLG9"/>
<dbReference type="RefSeq" id="WP_039748279.1">
    <property type="nucleotide sequence ID" value="NZ_JTCM02000213.1"/>
</dbReference>
<dbReference type="Gene3D" id="3.40.50.300">
    <property type="entry name" value="P-loop containing nucleotide triphosphate hydrolases"/>
    <property type="match status" value="1"/>
</dbReference>
<sequence>MTRFNPEKNRKTPEQWSAKALDATKNNHLQWNVIGGLVLGALAASAASPLTGGLIVAYFLWDSWKKAGEIQRNQAAITEVGCVAQVLDGDDFADYSRQVGHVAVLEELRFATERNLALSTAAADFLENYSPVLSTSSNLMTTAKTLLGKAGLQVKVESSEEIYINPDDRFDIIASMTDRISNSFILGISGTGKGIVVSNALRAAKVKHPKLKTFYIDPKHDEKEQGYTAGVADVIKRYKCETEEPLIVVAWLEKCLEEFNEYAKANDANSERTLLILDEGTVLGLKSKIAKSTILLDRLSSLTSLGDSSGKNIWFIAQTPFVGGSGIDLSASSQLVTIALVSAENRGSLDQWKRSAMVKKLNNIDEYIEKSPVSRAVFFGKTAKWYPMSKLENYSGYDRDSRKSVEGAATIRQQLEAAFSKKKISEQPEQNIFLSQSAQLIFDWLQTNRKEQWVKYKGSDRDMSFIKFLSQNNIKGEDKEDAIFELLDAGKIEIADDDSTIKIIVE</sequence>
<keyword evidence="3" id="KW-1185">Reference proteome</keyword>
<dbReference type="InterPro" id="IPR027417">
    <property type="entry name" value="P-loop_NTPase"/>
</dbReference>
<keyword evidence="1" id="KW-1133">Transmembrane helix</keyword>
<proteinExistence type="predicted"/>
<gene>
    <name evidence="2" type="ORF">PI95_034830</name>
</gene>
<dbReference type="EMBL" id="JTCM02000213">
    <property type="protein sequence ID" value="NEU77493.1"/>
    <property type="molecule type" value="Genomic_DNA"/>
</dbReference>
<evidence type="ECO:0000313" key="3">
    <source>
        <dbReference type="Proteomes" id="UP000031549"/>
    </source>
</evidence>
<keyword evidence="1" id="KW-0472">Membrane</keyword>
<evidence type="ECO:0000313" key="2">
    <source>
        <dbReference type="EMBL" id="NEU77493.1"/>
    </source>
</evidence>
<dbReference type="Proteomes" id="UP000031549">
    <property type="component" value="Unassembled WGS sequence"/>
</dbReference>